<dbReference type="InterPro" id="IPR001789">
    <property type="entry name" value="Sig_transdc_resp-reg_receiver"/>
</dbReference>
<evidence type="ECO:0000256" key="8">
    <source>
        <dbReference type="ARBA" id="ARBA00023163"/>
    </source>
</evidence>
<keyword evidence="6" id="KW-0238">DNA-binding</keyword>
<dbReference type="PANTHER" id="PTHR32071:SF17">
    <property type="entry name" value="TRANSCRIPTIONAL REGULATOR (NTRC FAMILY)"/>
    <property type="match status" value="1"/>
</dbReference>
<evidence type="ECO:0000256" key="9">
    <source>
        <dbReference type="PROSITE-ProRule" id="PRU00169"/>
    </source>
</evidence>
<dbReference type="PROSITE" id="PS50110">
    <property type="entry name" value="RESPONSE_REGULATORY"/>
    <property type="match status" value="1"/>
</dbReference>
<dbReference type="CDD" id="cd00009">
    <property type="entry name" value="AAA"/>
    <property type="match status" value="1"/>
</dbReference>
<dbReference type="SMART" id="SM00382">
    <property type="entry name" value="AAA"/>
    <property type="match status" value="1"/>
</dbReference>
<dbReference type="PROSITE" id="PS50045">
    <property type="entry name" value="SIGMA54_INTERACT_4"/>
    <property type="match status" value="1"/>
</dbReference>
<keyword evidence="1 9" id="KW-0597">Phosphoprotein</keyword>
<dbReference type="SUPFAM" id="SSF46689">
    <property type="entry name" value="Homeodomain-like"/>
    <property type="match status" value="1"/>
</dbReference>
<dbReference type="Pfam" id="PF00072">
    <property type="entry name" value="Response_reg"/>
    <property type="match status" value="1"/>
</dbReference>
<evidence type="ECO:0000256" key="3">
    <source>
        <dbReference type="ARBA" id="ARBA00022840"/>
    </source>
</evidence>
<dbReference type="PROSITE" id="PS00688">
    <property type="entry name" value="SIGMA54_INTERACT_3"/>
    <property type="match status" value="1"/>
</dbReference>
<keyword evidence="8" id="KW-0804">Transcription</keyword>
<dbReference type="PROSITE" id="PS00676">
    <property type="entry name" value="SIGMA54_INTERACT_2"/>
    <property type="match status" value="1"/>
</dbReference>
<dbReference type="InterPro" id="IPR011006">
    <property type="entry name" value="CheY-like_superfamily"/>
</dbReference>
<dbReference type="Gene3D" id="1.10.10.60">
    <property type="entry name" value="Homeodomain-like"/>
    <property type="match status" value="1"/>
</dbReference>
<evidence type="ECO:0000256" key="7">
    <source>
        <dbReference type="ARBA" id="ARBA00023159"/>
    </source>
</evidence>
<evidence type="ECO:0000256" key="6">
    <source>
        <dbReference type="ARBA" id="ARBA00023125"/>
    </source>
</evidence>
<dbReference type="CDD" id="cd17550">
    <property type="entry name" value="REC_NtrX-like"/>
    <property type="match status" value="1"/>
</dbReference>
<evidence type="ECO:0000259" key="11">
    <source>
        <dbReference type="PROSITE" id="PS50110"/>
    </source>
</evidence>
<evidence type="ECO:0000256" key="1">
    <source>
        <dbReference type="ARBA" id="ARBA00022553"/>
    </source>
</evidence>
<dbReference type="InterPro" id="IPR009057">
    <property type="entry name" value="Homeodomain-like_sf"/>
</dbReference>
<dbReference type="Pfam" id="PF25601">
    <property type="entry name" value="AAA_lid_14"/>
    <property type="match status" value="1"/>
</dbReference>
<dbReference type="EMBL" id="JALHLE010000005">
    <property type="protein sequence ID" value="MCJ2177744.1"/>
    <property type="molecule type" value="Genomic_DNA"/>
</dbReference>
<keyword evidence="7" id="KW-0010">Activator</keyword>
<dbReference type="InterPro" id="IPR003593">
    <property type="entry name" value="AAA+_ATPase"/>
</dbReference>
<keyword evidence="3" id="KW-0067">ATP-binding</keyword>
<feature type="domain" description="Sigma-54 factor interaction" evidence="10">
    <location>
        <begin position="142"/>
        <end position="367"/>
    </location>
</feature>
<dbReference type="Gene3D" id="1.10.8.60">
    <property type="match status" value="1"/>
</dbReference>
<evidence type="ECO:0000313" key="12">
    <source>
        <dbReference type="EMBL" id="MCJ2177744.1"/>
    </source>
</evidence>
<evidence type="ECO:0000256" key="4">
    <source>
        <dbReference type="ARBA" id="ARBA00023012"/>
    </source>
</evidence>
<keyword evidence="4" id="KW-0902">Two-component regulatory system</keyword>
<dbReference type="PANTHER" id="PTHR32071">
    <property type="entry name" value="TRANSCRIPTIONAL REGULATORY PROTEIN"/>
    <property type="match status" value="1"/>
</dbReference>
<feature type="modified residue" description="4-aspartylphosphate" evidence="9">
    <location>
        <position position="53"/>
    </location>
</feature>
<reference evidence="12" key="1">
    <citation type="submission" date="2022-03" db="EMBL/GenBank/DDBJ databases">
        <title>Identification of a novel bacterium isolated from mangrove sediments.</title>
        <authorList>
            <person name="Pan X."/>
        </authorList>
    </citation>
    <scope>NUCLEOTIDE SEQUENCE</scope>
    <source>
        <strain evidence="12">B2580</strain>
    </source>
</reference>
<dbReference type="InterPro" id="IPR027417">
    <property type="entry name" value="P-loop_NTPase"/>
</dbReference>
<dbReference type="Proteomes" id="UP001162880">
    <property type="component" value="Unassembled WGS sequence"/>
</dbReference>
<dbReference type="SUPFAM" id="SSF52172">
    <property type="entry name" value="CheY-like"/>
    <property type="match status" value="1"/>
</dbReference>
<organism evidence="12 13">
    <name type="scientific">Novosphingobium album</name>
    <name type="common">ex Hu et al. 2023</name>
    <dbReference type="NCBI Taxonomy" id="2930093"/>
    <lineage>
        <taxon>Bacteria</taxon>
        <taxon>Pseudomonadati</taxon>
        <taxon>Pseudomonadota</taxon>
        <taxon>Alphaproteobacteria</taxon>
        <taxon>Sphingomonadales</taxon>
        <taxon>Sphingomonadaceae</taxon>
        <taxon>Novosphingobium</taxon>
    </lineage>
</organism>
<keyword evidence="5" id="KW-0805">Transcription regulation</keyword>
<dbReference type="InterPro" id="IPR058031">
    <property type="entry name" value="AAA_lid_NorR"/>
</dbReference>
<dbReference type="Gene3D" id="3.40.50.300">
    <property type="entry name" value="P-loop containing nucleotide triphosphate hydrolases"/>
    <property type="match status" value="1"/>
</dbReference>
<evidence type="ECO:0000256" key="5">
    <source>
        <dbReference type="ARBA" id="ARBA00023015"/>
    </source>
</evidence>
<dbReference type="RefSeq" id="WP_243991144.1">
    <property type="nucleotide sequence ID" value="NZ_JALHLE010000005.1"/>
</dbReference>
<evidence type="ECO:0000259" key="10">
    <source>
        <dbReference type="PROSITE" id="PS50045"/>
    </source>
</evidence>
<evidence type="ECO:0000256" key="2">
    <source>
        <dbReference type="ARBA" id="ARBA00022741"/>
    </source>
</evidence>
<keyword evidence="13" id="KW-1185">Reference proteome</keyword>
<sequence>MALEILIVDDERDIRELVAGVLSDEGYECRTAGDSEAALAAIDARRPSLVLLDVWLHGSPMDGLEVLDAIKAREPELPVIIFSGHGNIDTAVAAISRGAVDFIEKPFEAEKLLHLVGRATETERLRRENAQLKQDFSTGEEFTGSSGAINQVRATLKRVANTGSRLLITGPAGSGKEVAARLLHAWSPRAGNAFVSVNSARITPERFEQELFGEEAEGSLVRPGLLEMADGGTLYFDEVSDMPLSTQARILRVLTDQAFVRVGGTRQIRVDVRVVSSTSRDLEKEIAERRFREDLFYRLNVVPVSIPALRERREDIPALVDHFFARYANEQGVSPPQVGAEAMTSLQAYEWPGNVRQLRNVVERTVIMAPREKLGRIEVDMLPPEIFNSQGDGDTGISVMMSAPLREARESFEREYLRIQIRRFSGNISKTAAFIGMERSALHRKLKLLGMSERREGEDGESA</sequence>
<dbReference type="InterPro" id="IPR002078">
    <property type="entry name" value="Sigma_54_int"/>
</dbReference>
<comment type="caution">
    <text evidence="12">The sequence shown here is derived from an EMBL/GenBank/DDBJ whole genome shotgun (WGS) entry which is preliminary data.</text>
</comment>
<gene>
    <name evidence="12" type="ORF">MTR64_04160</name>
</gene>
<keyword evidence="2" id="KW-0547">Nucleotide-binding</keyword>
<name>A0ABT0AYE6_9SPHN</name>
<protein>
    <submittedName>
        <fullName evidence="12">Sigma-54 dependent transcriptional regulator</fullName>
    </submittedName>
</protein>
<dbReference type="Pfam" id="PF00158">
    <property type="entry name" value="Sigma54_activat"/>
    <property type="match status" value="1"/>
</dbReference>
<dbReference type="Gene3D" id="3.40.50.2300">
    <property type="match status" value="1"/>
</dbReference>
<dbReference type="InterPro" id="IPR002197">
    <property type="entry name" value="HTH_Fis"/>
</dbReference>
<feature type="domain" description="Response regulatory" evidence="11">
    <location>
        <begin position="4"/>
        <end position="120"/>
    </location>
</feature>
<dbReference type="SUPFAM" id="SSF52540">
    <property type="entry name" value="P-loop containing nucleoside triphosphate hydrolases"/>
    <property type="match status" value="1"/>
</dbReference>
<dbReference type="SMART" id="SM00448">
    <property type="entry name" value="REC"/>
    <property type="match status" value="1"/>
</dbReference>
<proteinExistence type="predicted"/>
<accession>A0ABT0AYE6</accession>
<dbReference type="Pfam" id="PF02954">
    <property type="entry name" value="HTH_8"/>
    <property type="match status" value="1"/>
</dbReference>
<dbReference type="InterPro" id="IPR025944">
    <property type="entry name" value="Sigma_54_int_dom_CS"/>
</dbReference>
<evidence type="ECO:0000313" key="13">
    <source>
        <dbReference type="Proteomes" id="UP001162880"/>
    </source>
</evidence>
<dbReference type="InterPro" id="IPR025943">
    <property type="entry name" value="Sigma_54_int_dom_ATP-bd_2"/>
</dbReference>